<dbReference type="EMBL" id="CP002390">
    <property type="protein sequence ID" value="EFE27620.1"/>
    <property type="molecule type" value="Genomic_DNA"/>
</dbReference>
<dbReference type="GO" id="GO:0046872">
    <property type="term" value="F:metal ion binding"/>
    <property type="evidence" value="ECO:0007669"/>
    <property type="project" value="UniProtKB-KW"/>
</dbReference>
<dbReference type="OrthoDB" id="9806388at2"/>
<evidence type="ECO:0000313" key="8">
    <source>
        <dbReference type="Proteomes" id="UP000007468"/>
    </source>
</evidence>
<dbReference type="KEGG" id="faa:HMPREF0389_01538"/>
<keyword evidence="3" id="KW-0378">Hydrolase</keyword>
<organism evidence="7 8">
    <name type="scientific">Filifactor alocis (strain ATCC 35896 / CCUG 47790 / D40 B5)</name>
    <name type="common">Fusobacterium alocis</name>
    <dbReference type="NCBI Taxonomy" id="546269"/>
    <lineage>
        <taxon>Bacteria</taxon>
        <taxon>Bacillati</taxon>
        <taxon>Bacillota</taxon>
        <taxon>Clostridia</taxon>
        <taxon>Peptostreptococcales</taxon>
        <taxon>Filifactoraceae</taxon>
        <taxon>Filifactor</taxon>
    </lineage>
</organism>
<dbReference type="InterPro" id="IPR050659">
    <property type="entry name" value="Peptidase_M24B"/>
</dbReference>
<reference evidence="8" key="1">
    <citation type="submission" date="2010-12" db="EMBL/GenBank/DDBJ databases">
        <title>The genome sequence of Filifactor alocis strain ATCC 35896.</title>
        <authorList>
            <consortium name="The Broad Institute Genome Sequencing Platform"/>
            <person name="Ward D."/>
            <person name="Earl A."/>
            <person name="Feldgarden M."/>
            <person name="Young S.K."/>
            <person name="Gargeya S."/>
            <person name="Zeng Q."/>
            <person name="Alvarado L."/>
            <person name="Berlin A."/>
            <person name="Bochicchio J."/>
            <person name="Chapman S.B."/>
            <person name="Chen Z."/>
            <person name="Freedman E."/>
            <person name="Gellesch M."/>
            <person name="Goldberg J."/>
            <person name="Griggs A."/>
            <person name="Gujja S."/>
            <person name="Heilman E."/>
            <person name="Heiman D."/>
            <person name="Howarth C."/>
            <person name="Mehta T."/>
            <person name="Neiman D."/>
            <person name="Pearson M."/>
            <person name="Roberts A."/>
            <person name="Saif S."/>
            <person name="Shea T."/>
            <person name="Shenoy N."/>
            <person name="Sisk P."/>
            <person name="Stolte C."/>
            <person name="Sykes S."/>
            <person name="White J."/>
            <person name="Yandava C."/>
            <person name="Izard J."/>
            <person name="Blanton J.M."/>
            <person name="Baranova O.V."/>
            <person name="Tanner A.C."/>
            <person name="Dewhirst F.E."/>
            <person name="Haas B."/>
            <person name="Nusbaum C."/>
            <person name="Birren B."/>
        </authorList>
    </citation>
    <scope>NUCLEOTIDE SEQUENCE [LARGE SCALE GENOMIC DNA]</scope>
    <source>
        <strain evidence="8">ATCC 35896 / D40 B5</strain>
    </source>
</reference>
<dbReference type="AlphaFoldDB" id="D6GTU9"/>
<dbReference type="MEROPS" id="M24.008"/>
<dbReference type="InterPro" id="IPR029149">
    <property type="entry name" value="Creatin/AminoP/Spt16_N"/>
</dbReference>
<dbReference type="InterPro" id="IPR000994">
    <property type="entry name" value="Pept_M24"/>
</dbReference>
<dbReference type="InterPro" id="IPR000587">
    <property type="entry name" value="Creatinase_N"/>
</dbReference>
<dbReference type="SUPFAM" id="SSF53092">
    <property type="entry name" value="Creatinase/prolidase N-terminal domain"/>
    <property type="match status" value="1"/>
</dbReference>
<dbReference type="InterPro" id="IPR001131">
    <property type="entry name" value="Peptidase_M24B_aminopep-P_CS"/>
</dbReference>
<evidence type="ECO:0000259" key="5">
    <source>
        <dbReference type="Pfam" id="PF00557"/>
    </source>
</evidence>
<evidence type="ECO:0000313" key="7">
    <source>
        <dbReference type="EMBL" id="EFE27620.1"/>
    </source>
</evidence>
<evidence type="ECO:0000256" key="4">
    <source>
        <dbReference type="RuleBase" id="RU000590"/>
    </source>
</evidence>
<dbReference type="Gene3D" id="3.40.350.10">
    <property type="entry name" value="Creatinase/prolidase N-terminal domain"/>
    <property type="match status" value="1"/>
</dbReference>
<dbReference type="PATRIC" id="fig|546269.5.peg.795"/>
<dbReference type="Proteomes" id="UP000007468">
    <property type="component" value="Chromosome"/>
</dbReference>
<proteinExistence type="inferred from homology"/>
<dbReference type="PROSITE" id="PS00491">
    <property type="entry name" value="PROLINE_PEPTIDASE"/>
    <property type="match status" value="1"/>
</dbReference>
<dbReference type="PANTHER" id="PTHR46112">
    <property type="entry name" value="AMINOPEPTIDASE"/>
    <property type="match status" value="1"/>
</dbReference>
<evidence type="ECO:0000259" key="6">
    <source>
        <dbReference type="Pfam" id="PF01321"/>
    </source>
</evidence>
<dbReference type="InterPro" id="IPR036005">
    <property type="entry name" value="Creatinase/aminopeptidase-like"/>
</dbReference>
<dbReference type="Pfam" id="PF00557">
    <property type="entry name" value="Peptidase_M24"/>
    <property type="match status" value="1"/>
</dbReference>
<keyword evidence="2 4" id="KW-0479">Metal-binding</keyword>
<feature type="domain" description="Creatinase N-terminal" evidence="6">
    <location>
        <begin position="3"/>
        <end position="126"/>
    </location>
</feature>
<evidence type="ECO:0000256" key="1">
    <source>
        <dbReference type="ARBA" id="ARBA00008766"/>
    </source>
</evidence>
<dbReference type="RefSeq" id="WP_014262401.1">
    <property type="nucleotide sequence ID" value="NC_016630.1"/>
</dbReference>
<protein>
    <submittedName>
        <fullName evidence="7">Creatinase</fullName>
    </submittedName>
</protein>
<dbReference type="FunFam" id="3.90.230.10:FF:000014">
    <property type="entry name" value="Aminopeptidase P family protein"/>
    <property type="match status" value="1"/>
</dbReference>
<feature type="domain" description="Peptidase M24" evidence="5">
    <location>
        <begin position="134"/>
        <end position="336"/>
    </location>
</feature>
<dbReference type="CDD" id="cd01092">
    <property type="entry name" value="APP-like"/>
    <property type="match status" value="1"/>
</dbReference>
<keyword evidence="8" id="KW-1185">Reference proteome</keyword>
<gene>
    <name evidence="7" type="ordered locus">HMPREF0389_01538</name>
</gene>
<sequence length="353" mass="39501">MKRIEILREYMGKNNISATWVTKPEDIYYYSGFTGSTGSALITEDALYFFADFRYTKQVSQQCVGYTIKEVSAKKNTMDHLKELVVGTLAYEDQYMSVSEYNALKSAILEERLVPLKNTITVLRAIKDEEEIVNLRQAAAIADKGFLHVLDIVKPGMTEKELALELEFFMRKQGASGLSFTTIVASGIRSSMPHGVASDKVIEKNDMLTLDFGCMYNGYCSDMTRTFVVGTADERQKELYNIVLETQLKVLEAIKPGARCKEIDALSRKIIGGYGYGEFYGHGLGHGVGLEIHELPVLNGTSEFVLEENMVVTDEPGIYLPDFGGVRIEDTVLVTKDGYDLISRSTKEFIEIK</sequence>
<evidence type="ECO:0000256" key="2">
    <source>
        <dbReference type="ARBA" id="ARBA00022723"/>
    </source>
</evidence>
<dbReference type="Pfam" id="PF01321">
    <property type="entry name" value="Creatinase_N"/>
    <property type="match status" value="1"/>
</dbReference>
<dbReference type="PANTHER" id="PTHR46112:SF3">
    <property type="entry name" value="AMINOPEPTIDASE YPDF"/>
    <property type="match status" value="1"/>
</dbReference>
<accession>D6GTU9</accession>
<dbReference type="Gene3D" id="3.90.230.10">
    <property type="entry name" value="Creatinase/methionine aminopeptidase superfamily"/>
    <property type="match status" value="1"/>
</dbReference>
<dbReference type="STRING" id="546269.HMPREF0389_01538"/>
<dbReference type="SUPFAM" id="SSF55920">
    <property type="entry name" value="Creatinase/aminopeptidase"/>
    <property type="match status" value="1"/>
</dbReference>
<comment type="similarity">
    <text evidence="1 4">Belongs to the peptidase M24B family.</text>
</comment>
<evidence type="ECO:0000256" key="3">
    <source>
        <dbReference type="ARBA" id="ARBA00022801"/>
    </source>
</evidence>
<dbReference type="GO" id="GO:0016787">
    <property type="term" value="F:hydrolase activity"/>
    <property type="evidence" value="ECO:0007669"/>
    <property type="project" value="UniProtKB-KW"/>
</dbReference>
<name>D6GTU9_FILAD</name>
<dbReference type="eggNOG" id="COG0006">
    <property type="taxonomic scope" value="Bacteria"/>
</dbReference>